<name>A0A0B6ZA54_9EUPU</name>
<organism evidence="1">
    <name type="scientific">Arion vulgaris</name>
    <dbReference type="NCBI Taxonomy" id="1028688"/>
    <lineage>
        <taxon>Eukaryota</taxon>
        <taxon>Metazoa</taxon>
        <taxon>Spiralia</taxon>
        <taxon>Lophotrochozoa</taxon>
        <taxon>Mollusca</taxon>
        <taxon>Gastropoda</taxon>
        <taxon>Heterobranchia</taxon>
        <taxon>Euthyneura</taxon>
        <taxon>Panpulmonata</taxon>
        <taxon>Eupulmonata</taxon>
        <taxon>Stylommatophora</taxon>
        <taxon>Helicina</taxon>
        <taxon>Arionoidea</taxon>
        <taxon>Arionidae</taxon>
        <taxon>Arion</taxon>
    </lineage>
</organism>
<protein>
    <submittedName>
        <fullName evidence="1">Uncharacterized protein</fullName>
    </submittedName>
</protein>
<gene>
    <name evidence="1" type="primary">ORF54863</name>
</gene>
<dbReference type="EMBL" id="HACG01018523">
    <property type="protein sequence ID" value="CEK65388.1"/>
    <property type="molecule type" value="Transcribed_RNA"/>
</dbReference>
<proteinExistence type="predicted"/>
<sequence length="50" mass="5931">MVTADLTKQIHRLELSQTALCQSQQITEHVLQDNRILRELRNNMWHTQST</sequence>
<dbReference type="AlphaFoldDB" id="A0A0B6ZA54"/>
<accession>A0A0B6ZA54</accession>
<reference evidence="1" key="1">
    <citation type="submission" date="2014-12" db="EMBL/GenBank/DDBJ databases">
        <title>Insight into the proteome of Arion vulgaris.</title>
        <authorList>
            <person name="Aradska J."/>
            <person name="Bulat T."/>
            <person name="Smidak R."/>
            <person name="Sarate P."/>
            <person name="Gangsoo J."/>
            <person name="Sialana F."/>
            <person name="Bilban M."/>
            <person name="Lubec G."/>
        </authorList>
    </citation>
    <scope>NUCLEOTIDE SEQUENCE</scope>
    <source>
        <tissue evidence="1">Skin</tissue>
    </source>
</reference>
<evidence type="ECO:0000313" key="1">
    <source>
        <dbReference type="EMBL" id="CEK65388.1"/>
    </source>
</evidence>